<evidence type="ECO:0000313" key="2">
    <source>
        <dbReference type="EMBL" id="MBC2693675.1"/>
    </source>
</evidence>
<sequence length="101" mass="10490">TVVIKAGTTSTPYELKAQGDDVYKDGQIIEVGIDKAAVDGKSFENLVLGDKAQVTIGDTLTEVIATLTVDKTTVTEGGTVTYTVTLTNAAGMPMANHGELT</sequence>
<dbReference type="InterPro" id="IPR047589">
    <property type="entry name" value="DUF11_rpt"/>
</dbReference>
<feature type="non-terminal residue" evidence="2">
    <location>
        <position position="101"/>
    </location>
</feature>
<name>A0A7X1GJL5_9PSED</name>
<dbReference type="InterPro" id="IPR046779">
    <property type="entry name" value="LapA_adhesin_dom"/>
</dbReference>
<comment type="caution">
    <text evidence="2">The sequence shown here is derived from an EMBL/GenBank/DDBJ whole genome shotgun (WGS) entry which is preliminary data.</text>
</comment>
<dbReference type="Pfam" id="PF20579">
    <property type="entry name" value="LapA"/>
    <property type="match status" value="1"/>
</dbReference>
<organism evidence="2 3">
    <name type="scientific">Pseudomonas kielensis</name>
    <dbReference type="NCBI Taxonomy" id="2762577"/>
    <lineage>
        <taxon>Bacteria</taxon>
        <taxon>Pseudomonadati</taxon>
        <taxon>Pseudomonadota</taxon>
        <taxon>Gammaproteobacteria</taxon>
        <taxon>Pseudomonadales</taxon>
        <taxon>Pseudomonadaceae</taxon>
        <taxon>Pseudomonas</taxon>
    </lineage>
</organism>
<evidence type="ECO:0000259" key="1">
    <source>
        <dbReference type="Pfam" id="PF20579"/>
    </source>
</evidence>
<dbReference type="EMBL" id="JACMYG010000121">
    <property type="protein sequence ID" value="MBC2693675.1"/>
    <property type="molecule type" value="Genomic_DNA"/>
</dbReference>
<protein>
    <recommendedName>
        <fullName evidence="1">LapA adhesin domain-containing protein</fullName>
    </recommendedName>
</protein>
<dbReference type="NCBIfam" id="TIGR01451">
    <property type="entry name" value="B_ant_repeat"/>
    <property type="match status" value="1"/>
</dbReference>
<keyword evidence="3" id="KW-1185">Reference proteome</keyword>
<dbReference type="AlphaFoldDB" id="A0A7X1GJL5"/>
<accession>A0A7X1GJL5</accession>
<reference evidence="2 3" key="1">
    <citation type="submission" date="2020-08" db="EMBL/GenBank/DDBJ databases">
        <title>Pseudomonas sp. nov.</title>
        <authorList>
            <person name="Gieschler S."/>
            <person name="Fiedler G."/>
            <person name="Brinks E."/>
            <person name="Boehnlein C."/>
            <person name="Franz C.M.A.P."/>
            <person name="Kabisch J."/>
        </authorList>
    </citation>
    <scope>NUCLEOTIDE SEQUENCE [LARGE SCALE GENOMIC DNA]</scope>
    <source>
        <strain evidence="2 3">MBT-1</strain>
    </source>
</reference>
<dbReference type="Proteomes" id="UP000526003">
    <property type="component" value="Unassembled WGS sequence"/>
</dbReference>
<feature type="domain" description="LapA adhesin" evidence="1">
    <location>
        <begin position="1"/>
        <end position="59"/>
    </location>
</feature>
<feature type="non-terminal residue" evidence="2">
    <location>
        <position position="1"/>
    </location>
</feature>
<evidence type="ECO:0000313" key="3">
    <source>
        <dbReference type="Proteomes" id="UP000526003"/>
    </source>
</evidence>
<gene>
    <name evidence="2" type="ORF">H7995_28290</name>
</gene>
<dbReference type="RefSeq" id="WP_185819347.1">
    <property type="nucleotide sequence ID" value="NZ_JACMYG010000121.1"/>
</dbReference>
<proteinExistence type="predicted"/>